<keyword evidence="3" id="KW-1185">Reference proteome</keyword>
<dbReference type="EMBL" id="JAVHJO010000014">
    <property type="protein sequence ID" value="KAK6529066.1"/>
    <property type="molecule type" value="Genomic_DNA"/>
</dbReference>
<evidence type="ECO:0000313" key="2">
    <source>
        <dbReference type="EMBL" id="KAK6529066.1"/>
    </source>
</evidence>
<evidence type="ECO:0000259" key="1">
    <source>
        <dbReference type="Pfam" id="PF01738"/>
    </source>
</evidence>
<dbReference type="Gene3D" id="3.40.50.1820">
    <property type="entry name" value="alpha/beta hydrolase"/>
    <property type="match status" value="1"/>
</dbReference>
<dbReference type="Proteomes" id="UP001365542">
    <property type="component" value="Unassembled WGS sequence"/>
</dbReference>
<sequence>MASTETAASKDDFSASAHLRTKTPDGKFEDIFGRRTYVAPSPDGLKTKTIIYITDMFGVDLMNHQLMADTYAKGGFHVYMPDFLDGDGLPAEFMQTAEPKLADQEKMTVIEKTKNQATLMATMGPKGIKHREAIAKPKIDAFIADLRKDTSISKIGIIGTCWGGRHAVLQAHQDTGISAVAALQPSFTATADWEPVSVPIYLAFGDKDTLVPISNTGVVSSIPGSAAITSLSVDGIIDVMEKKVDLDKEIRIFENQVHGFTHRGDWSTDDDRKAMDEAADAVIGWFRKYLA</sequence>
<protein>
    <recommendedName>
        <fullName evidence="1">Dienelactone hydrolase domain-containing protein</fullName>
    </recommendedName>
</protein>
<dbReference type="PANTHER" id="PTHR17630:SF44">
    <property type="entry name" value="PROTEIN AIM2"/>
    <property type="match status" value="1"/>
</dbReference>
<comment type="caution">
    <text evidence="2">The sequence shown here is derived from an EMBL/GenBank/DDBJ whole genome shotgun (WGS) entry which is preliminary data.</text>
</comment>
<accession>A0AAV9WXL6</accession>
<dbReference type="Pfam" id="PF01738">
    <property type="entry name" value="DLH"/>
    <property type="match status" value="1"/>
</dbReference>
<dbReference type="AlphaFoldDB" id="A0AAV9WXL6"/>
<organism evidence="2 3">
    <name type="scientific">Orbilia ellipsospora</name>
    <dbReference type="NCBI Taxonomy" id="2528407"/>
    <lineage>
        <taxon>Eukaryota</taxon>
        <taxon>Fungi</taxon>
        <taxon>Dikarya</taxon>
        <taxon>Ascomycota</taxon>
        <taxon>Pezizomycotina</taxon>
        <taxon>Orbiliomycetes</taxon>
        <taxon>Orbiliales</taxon>
        <taxon>Orbiliaceae</taxon>
        <taxon>Orbilia</taxon>
    </lineage>
</organism>
<evidence type="ECO:0000313" key="3">
    <source>
        <dbReference type="Proteomes" id="UP001365542"/>
    </source>
</evidence>
<gene>
    <name evidence="2" type="ORF">TWF694_004285</name>
</gene>
<dbReference type="InterPro" id="IPR002925">
    <property type="entry name" value="Dienelactn_hydro"/>
</dbReference>
<dbReference type="SUPFAM" id="SSF53474">
    <property type="entry name" value="alpha/beta-Hydrolases"/>
    <property type="match status" value="1"/>
</dbReference>
<dbReference type="PANTHER" id="PTHR17630">
    <property type="entry name" value="DIENELACTONE HYDROLASE"/>
    <property type="match status" value="1"/>
</dbReference>
<proteinExistence type="predicted"/>
<reference evidence="2 3" key="1">
    <citation type="submission" date="2019-10" db="EMBL/GenBank/DDBJ databases">
        <authorList>
            <person name="Palmer J.M."/>
        </authorList>
    </citation>
    <scope>NUCLEOTIDE SEQUENCE [LARGE SCALE GENOMIC DNA]</scope>
    <source>
        <strain evidence="2 3">TWF694</strain>
    </source>
</reference>
<dbReference type="InterPro" id="IPR029058">
    <property type="entry name" value="AB_hydrolase_fold"/>
</dbReference>
<feature type="domain" description="Dienelactone hydrolase" evidence="1">
    <location>
        <begin position="37"/>
        <end position="290"/>
    </location>
</feature>
<name>A0AAV9WXL6_9PEZI</name>
<dbReference type="GO" id="GO:0016787">
    <property type="term" value="F:hydrolase activity"/>
    <property type="evidence" value="ECO:0007669"/>
    <property type="project" value="InterPro"/>
</dbReference>